<evidence type="ECO:0000313" key="3">
    <source>
        <dbReference type="Proteomes" id="UP000282311"/>
    </source>
</evidence>
<dbReference type="Proteomes" id="UP000282311">
    <property type="component" value="Unassembled WGS sequence"/>
</dbReference>
<evidence type="ECO:0000313" key="2">
    <source>
        <dbReference type="EMBL" id="RKN85538.1"/>
    </source>
</evidence>
<proteinExistence type="predicted"/>
<comment type="caution">
    <text evidence="2">The sequence shown here is derived from an EMBL/GenBank/DDBJ whole genome shotgun (WGS) entry which is preliminary data.</text>
</comment>
<protein>
    <submittedName>
        <fullName evidence="2">Uncharacterized protein</fullName>
    </submittedName>
</protein>
<evidence type="ECO:0000256" key="1">
    <source>
        <dbReference type="SAM" id="MobiDB-lite"/>
    </source>
</evidence>
<feature type="region of interest" description="Disordered" evidence="1">
    <location>
        <begin position="1"/>
        <end position="45"/>
    </location>
</feature>
<dbReference type="SUPFAM" id="SSF69304">
    <property type="entry name" value="Tricorn protease N-terminal domain"/>
    <property type="match status" value="1"/>
</dbReference>
<reference evidence="2 3" key="1">
    <citation type="journal article" date="2007" name="Int. J. Syst. Evol. Microbiol.">
        <title>Paenibacillus ginsengarvi sp. nov., isolated from soil from ginseng cultivation.</title>
        <authorList>
            <person name="Yoon M.H."/>
            <person name="Ten L.N."/>
            <person name="Im W.T."/>
        </authorList>
    </citation>
    <scope>NUCLEOTIDE SEQUENCE [LARGE SCALE GENOMIC DNA]</scope>
    <source>
        <strain evidence="2 3">KCTC 13059</strain>
    </source>
</reference>
<dbReference type="AlphaFoldDB" id="A0A3B0CLA5"/>
<keyword evidence="3" id="KW-1185">Reference proteome</keyword>
<name>A0A3B0CLA5_9BACL</name>
<dbReference type="EMBL" id="RBAH01000004">
    <property type="protein sequence ID" value="RKN85538.1"/>
    <property type="molecule type" value="Genomic_DNA"/>
</dbReference>
<sequence>MNGMDQPSTNKENAAGSGKTTNPGTSPQPKPSDTAPVRNEARPSVREHLKRIAFSEETENAARMIEQWQTSDSSSLPAKVVHQWERVTIHLEWSDADEAGRNALLDQITIGDKKPVFERDRADSNQYRLRLEQPVGASFEVRLGDLPPIRVERMKSLSFKPVSAAGEAVANVLHIPAREYGSRLFIPAEETGIVLQFSEVMEPRLPIAAEGSLVQAEWTDSTHLLLRFDQAAPSDGRTSELTLRFGDLQAASGNRLQDEMSVIISRFPALAWKDSLTGQQAVNGSRDRYYDRLLLSPDGTKYVGVIGLGGAMGDGDGWSYAFVLERPGKEPIVLERVFYSTIEPDDTPIRWIDSNTLLYASYYGVYAYDTEALTRRTVHENDPGETRNINNAVWDPYRRQLYVLAYGDRDESGMTNLYTYRDTNGPPQVDRGVSESVLAAKYSMLDLSIFPAEDGVYWTRTQSGVPYTEFVRSDGTRFTVKGIVRVVTVKGAYVQMYAAGGYYLTQEGWSLWRPGSSEKPVASPPGFGIAFRSGDELMYEEDGRFYRYDPEQDEWPLWRAPGGEEQDAVPNRGPDKLYKAFVSR</sequence>
<accession>A0A3B0CLA5</accession>
<gene>
    <name evidence="2" type="ORF">D7M11_07575</name>
</gene>
<feature type="compositionally biased region" description="Polar residues" evidence="1">
    <location>
        <begin position="1"/>
        <end position="27"/>
    </location>
</feature>
<organism evidence="2 3">
    <name type="scientific">Paenibacillus ginsengarvi</name>
    <dbReference type="NCBI Taxonomy" id="400777"/>
    <lineage>
        <taxon>Bacteria</taxon>
        <taxon>Bacillati</taxon>
        <taxon>Bacillota</taxon>
        <taxon>Bacilli</taxon>
        <taxon>Bacillales</taxon>
        <taxon>Paenibacillaceae</taxon>
        <taxon>Paenibacillus</taxon>
    </lineage>
</organism>